<name>G3BE91_CANTC</name>
<reference evidence="2 3" key="1">
    <citation type="journal article" date="2011" name="Proc. Natl. Acad. Sci. U.S.A.">
        <title>Comparative genomics of xylose-fermenting fungi for enhanced biofuel production.</title>
        <authorList>
            <person name="Wohlbach D.J."/>
            <person name="Kuo A."/>
            <person name="Sato T.K."/>
            <person name="Potts K.M."/>
            <person name="Salamov A.A."/>
            <person name="LaButti K.M."/>
            <person name="Sun H."/>
            <person name="Clum A."/>
            <person name="Pangilinan J.L."/>
            <person name="Lindquist E.A."/>
            <person name="Lucas S."/>
            <person name="Lapidus A."/>
            <person name="Jin M."/>
            <person name="Gunawan C."/>
            <person name="Balan V."/>
            <person name="Dale B.E."/>
            <person name="Jeffries T.W."/>
            <person name="Zinkel R."/>
            <person name="Barry K.W."/>
            <person name="Grigoriev I.V."/>
            <person name="Gasch A.P."/>
        </authorList>
    </citation>
    <scope>NUCLEOTIDE SEQUENCE [LARGE SCALE GENOMIC DNA]</scope>
    <source>
        <strain evidence="3">ATCC 10573 / BCRC 21748 / CBS 615 / JCM 9827 / NBRC 10315 / NRRL Y-1498 / VKM Y-70</strain>
    </source>
</reference>
<dbReference type="AlphaFoldDB" id="G3BE91"/>
<gene>
    <name evidence="2" type="ORF">CANTEDRAFT_116553</name>
</gene>
<feature type="compositionally biased region" description="Polar residues" evidence="1">
    <location>
        <begin position="1"/>
        <end position="11"/>
    </location>
</feature>
<evidence type="ECO:0000313" key="2">
    <source>
        <dbReference type="EMBL" id="EGV60491.1"/>
    </source>
</evidence>
<dbReference type="EMBL" id="GL996528">
    <property type="protein sequence ID" value="EGV60491.1"/>
    <property type="molecule type" value="Genomic_DNA"/>
</dbReference>
<dbReference type="OrthoDB" id="4026481at2759"/>
<dbReference type="Proteomes" id="UP000000707">
    <property type="component" value="Unassembled WGS sequence"/>
</dbReference>
<evidence type="ECO:0000256" key="1">
    <source>
        <dbReference type="SAM" id="MobiDB-lite"/>
    </source>
</evidence>
<proteinExistence type="predicted"/>
<dbReference type="HOGENOM" id="CLU_2413046_0_0_1"/>
<keyword evidence="3" id="KW-1185">Reference proteome</keyword>
<sequence length="92" mass="10896">MSALTPPSSSPIRKRGRDDNEDDDTKRWQHNKIHTETHVYTIEMMMNAQRELSRKKPGMSEPTQQEEEAFDTDERQSSYKQSPYWPVITRAR</sequence>
<protein>
    <submittedName>
        <fullName evidence="2">Uncharacterized protein</fullName>
    </submittedName>
</protein>
<evidence type="ECO:0000313" key="3">
    <source>
        <dbReference type="Proteomes" id="UP000000707"/>
    </source>
</evidence>
<feature type="region of interest" description="Disordered" evidence="1">
    <location>
        <begin position="1"/>
        <end position="33"/>
    </location>
</feature>
<organism evidence="3">
    <name type="scientific">Candida tenuis (strain ATCC 10573 / BCRC 21748 / CBS 615 / JCM 9827 / NBRC 10315 / NRRL Y-1498 / VKM Y-70)</name>
    <name type="common">Yeast</name>
    <name type="synonym">Yamadazyma tenuis</name>
    <dbReference type="NCBI Taxonomy" id="590646"/>
    <lineage>
        <taxon>Eukaryota</taxon>
        <taxon>Fungi</taxon>
        <taxon>Dikarya</taxon>
        <taxon>Ascomycota</taxon>
        <taxon>Saccharomycotina</taxon>
        <taxon>Pichiomycetes</taxon>
        <taxon>Debaryomycetaceae</taxon>
        <taxon>Yamadazyma</taxon>
    </lineage>
</organism>
<accession>G3BE91</accession>
<feature type="region of interest" description="Disordered" evidence="1">
    <location>
        <begin position="50"/>
        <end position="92"/>
    </location>
</feature>